<keyword evidence="8" id="KW-1185">Reference proteome</keyword>
<evidence type="ECO:0000256" key="5">
    <source>
        <dbReference type="ARBA" id="ARBA00022840"/>
    </source>
</evidence>
<evidence type="ECO:0000256" key="4">
    <source>
        <dbReference type="ARBA" id="ARBA00022741"/>
    </source>
</evidence>
<dbReference type="PANTHER" id="PTHR43384">
    <property type="entry name" value="SEPTUM SITE-DETERMINING PROTEIN MIND HOMOLOG, CHLOROPLASTIC-RELATED"/>
    <property type="match status" value="1"/>
</dbReference>
<dbReference type="InterPro" id="IPR050625">
    <property type="entry name" value="ParA/MinD_ATPase"/>
</dbReference>
<organism evidence="7 8">
    <name type="scientific">Tetradesmus obliquus</name>
    <name type="common">Green alga</name>
    <name type="synonym">Acutodesmus obliquus</name>
    <dbReference type="NCBI Taxonomy" id="3088"/>
    <lineage>
        <taxon>Eukaryota</taxon>
        <taxon>Viridiplantae</taxon>
        <taxon>Chlorophyta</taxon>
        <taxon>core chlorophytes</taxon>
        <taxon>Chlorophyceae</taxon>
        <taxon>CS clade</taxon>
        <taxon>Sphaeropleales</taxon>
        <taxon>Scenedesmaceae</taxon>
        <taxon>Tetradesmus</taxon>
    </lineage>
</organism>
<comment type="similarity">
    <text evidence="2">Belongs to the ParA family. MinD subfamily.</text>
</comment>
<dbReference type="CDD" id="cd02036">
    <property type="entry name" value="MinD"/>
    <property type="match status" value="1"/>
</dbReference>
<dbReference type="InterPro" id="IPR010223">
    <property type="entry name" value="MinD"/>
</dbReference>
<dbReference type="Proteomes" id="UP000256970">
    <property type="component" value="Unassembled WGS sequence"/>
</dbReference>
<dbReference type="GO" id="GO:0051782">
    <property type="term" value="P:negative regulation of cell division"/>
    <property type="evidence" value="ECO:0007669"/>
    <property type="project" value="TreeGrafter"/>
</dbReference>
<reference evidence="7 8" key="1">
    <citation type="submission" date="2016-10" db="EMBL/GenBank/DDBJ databases">
        <authorList>
            <person name="Cai Z."/>
        </authorList>
    </citation>
    <scope>NUCLEOTIDE SEQUENCE [LARGE SCALE GENOMIC DNA]</scope>
</reference>
<dbReference type="GO" id="GO:0016887">
    <property type="term" value="F:ATP hydrolysis activity"/>
    <property type="evidence" value="ECO:0007669"/>
    <property type="project" value="InterPro"/>
</dbReference>
<evidence type="ECO:0000313" key="7">
    <source>
        <dbReference type="EMBL" id="SZX69917.1"/>
    </source>
</evidence>
<accession>A0A383VWR3</accession>
<evidence type="ECO:0000256" key="2">
    <source>
        <dbReference type="ARBA" id="ARBA00010257"/>
    </source>
</evidence>
<dbReference type="STRING" id="3088.A0A383VWR3"/>
<dbReference type="GO" id="GO:0005524">
    <property type="term" value="F:ATP binding"/>
    <property type="evidence" value="ECO:0007669"/>
    <property type="project" value="UniProtKB-KW"/>
</dbReference>
<proteinExistence type="inferred from homology"/>
<dbReference type="PANTHER" id="PTHR43384:SF6">
    <property type="entry name" value="SEPTUM SITE-DETERMINING PROTEIN MIND HOMOLOG, CHLOROPLASTIC"/>
    <property type="match status" value="1"/>
</dbReference>
<evidence type="ECO:0000313" key="8">
    <source>
        <dbReference type="Proteomes" id="UP000256970"/>
    </source>
</evidence>
<dbReference type="AlphaFoldDB" id="A0A383VWR3"/>
<dbReference type="SUPFAM" id="SSF52540">
    <property type="entry name" value="P-loop containing nucleoside triphosphate hydrolases"/>
    <property type="match status" value="1"/>
</dbReference>
<dbReference type="GO" id="GO:0009898">
    <property type="term" value="C:cytoplasmic side of plasma membrane"/>
    <property type="evidence" value="ECO:0007669"/>
    <property type="project" value="TreeGrafter"/>
</dbReference>
<dbReference type="Gene3D" id="3.40.50.300">
    <property type="entry name" value="P-loop containing nucleotide triphosphate hydrolases"/>
    <property type="match status" value="1"/>
</dbReference>
<keyword evidence="4" id="KW-0547">Nucleotide-binding</keyword>
<gene>
    <name evidence="7" type="ORF">BQ4739_LOCUS10179</name>
</gene>
<dbReference type="InterPro" id="IPR033756">
    <property type="entry name" value="YlxH/NBP35"/>
</dbReference>
<keyword evidence="5" id="KW-0067">ATP-binding</keyword>
<keyword evidence="6" id="KW-0717">Septation</keyword>
<dbReference type="FunFam" id="3.40.50.300:FF:000068">
    <property type="entry name" value="Site-determining protein"/>
    <property type="match status" value="1"/>
</dbReference>
<evidence type="ECO:0000256" key="6">
    <source>
        <dbReference type="ARBA" id="ARBA00023210"/>
    </source>
</evidence>
<evidence type="ECO:0000256" key="1">
    <source>
        <dbReference type="ARBA" id="ARBA00002662"/>
    </source>
</evidence>
<keyword evidence="6" id="KW-0131">Cell cycle</keyword>
<sequence length="348" mass="38159">MSPRAGLLQSQGSAKQAVVRPARNPVCRAVNRSGAGVLRQAAPAGRSVVSRPDRPTEAPRLPLLQPVCYKEGEAESNGEQTENRVIVITSGKGGVGKTTASANLGMSIARLGYKVALVDADIGLRNLDLLLGLENRVLYTAIDILDGECRLDQALIRDKRWKNLSLLSISRNRQRYNITRKHMEQLVESIQSLGYQFVLIDCPAGIDVGFINAISPAKEALIVTTPEITSIRDADRVAGLLEANNIYNTKLLVNRVRPDMIQKNDMMSVRDVQEMLGIPLLGAIPEDQQVIISTNRGEPLVLQKKLSLSGIAFENAARRLIGKQDYFIDLNTPYKGVFQKLGEMFTSS</sequence>
<keyword evidence="6" id="KW-0132">Cell division</keyword>
<dbReference type="InterPro" id="IPR027417">
    <property type="entry name" value="P-loop_NTPase"/>
</dbReference>
<dbReference type="GO" id="GO:0005829">
    <property type="term" value="C:cytosol"/>
    <property type="evidence" value="ECO:0007669"/>
    <property type="project" value="TreeGrafter"/>
</dbReference>
<dbReference type="EMBL" id="FNXT01000963">
    <property type="protein sequence ID" value="SZX69917.1"/>
    <property type="molecule type" value="Genomic_DNA"/>
</dbReference>
<name>A0A383VWR3_TETOB</name>
<dbReference type="NCBIfam" id="TIGR01968">
    <property type="entry name" value="minD_bact"/>
    <property type="match status" value="1"/>
</dbReference>
<evidence type="ECO:0000256" key="3">
    <source>
        <dbReference type="ARBA" id="ARBA00015415"/>
    </source>
</evidence>
<comment type="function">
    <text evidence="1">ATPase required for the correct placement of the division site.</text>
</comment>
<dbReference type="Pfam" id="PF10609">
    <property type="entry name" value="ParA"/>
    <property type="match status" value="1"/>
</dbReference>
<protein>
    <recommendedName>
        <fullName evidence="3">Putative septum site-determining protein MinD</fullName>
    </recommendedName>
</protein>